<feature type="binding site" evidence="1">
    <location>
        <position position="171"/>
    </location>
    <ligand>
        <name>K(+)</name>
        <dbReference type="ChEBI" id="CHEBI:29103"/>
    </ligand>
</feature>
<dbReference type="PROSITE" id="PS51385">
    <property type="entry name" value="YJEF_N"/>
    <property type="match status" value="1"/>
</dbReference>
<comment type="caution">
    <text evidence="1">Lacks conserved residue(s) required for the propagation of feature annotation.</text>
</comment>
<feature type="binding site" evidence="1">
    <location>
        <begin position="139"/>
        <end position="145"/>
    </location>
    <ligand>
        <name>(6S)-NADPHX</name>
        <dbReference type="ChEBI" id="CHEBI:64076"/>
    </ligand>
</feature>
<dbReference type="EMBL" id="CP025066">
    <property type="protein sequence ID" value="AUX09569.1"/>
    <property type="molecule type" value="Genomic_DNA"/>
</dbReference>
<comment type="similarity">
    <text evidence="1">Belongs to the NnrE/AIBP family.</text>
</comment>
<keyword evidence="1" id="KW-0479">Metal-binding</keyword>
<dbReference type="OrthoDB" id="15148at2157"/>
<dbReference type="InterPro" id="IPR036652">
    <property type="entry name" value="YjeF_N_dom_sf"/>
</dbReference>
<keyword evidence="1" id="KW-0630">Potassium</keyword>
<comment type="catalytic activity">
    <reaction evidence="1">
        <text>(6R)-NADPHX = (6S)-NADPHX</text>
        <dbReference type="Rhea" id="RHEA:32227"/>
        <dbReference type="ChEBI" id="CHEBI:64076"/>
        <dbReference type="ChEBI" id="CHEBI:64077"/>
        <dbReference type="EC" id="5.1.99.6"/>
    </reaction>
</comment>
<accession>A0A343TKE7</accession>
<keyword evidence="4" id="KW-1185">Reference proteome</keyword>
<feature type="binding site" evidence="1">
    <location>
        <begin position="69"/>
        <end position="73"/>
    </location>
    <ligand>
        <name>(6S)-NADPHX</name>
        <dbReference type="ChEBI" id="CHEBI:64076"/>
    </ligand>
</feature>
<dbReference type="GO" id="GO:0000932">
    <property type="term" value="C:P-body"/>
    <property type="evidence" value="ECO:0007669"/>
    <property type="project" value="TreeGrafter"/>
</dbReference>
<dbReference type="GO" id="GO:0031087">
    <property type="term" value="P:deadenylation-independent decapping of nuclear-transcribed mRNA"/>
    <property type="evidence" value="ECO:0007669"/>
    <property type="project" value="TreeGrafter"/>
</dbReference>
<evidence type="ECO:0000259" key="2">
    <source>
        <dbReference type="PROSITE" id="PS51385"/>
    </source>
</evidence>
<reference evidence="4" key="1">
    <citation type="submission" date="2017-11" db="EMBL/GenBank/DDBJ databases">
        <title>Phenotypic and genomic properties of facultatively anaerobic sulfur-reducing natronoarchaea from hypersaline soda lakes.</title>
        <authorList>
            <person name="Sorokin D.Y."/>
            <person name="Kublanov I.V."/>
            <person name="Roman P."/>
            <person name="Sinninghe Damste J.S."/>
            <person name="Golyshin P.N."/>
            <person name="Rojo D."/>
            <person name="Ciordia S."/>
            <person name="Mena M.D.C."/>
            <person name="Ferrer M."/>
            <person name="Messina E."/>
            <person name="Smedile F."/>
            <person name="La Spada G."/>
            <person name="La Cono V."/>
            <person name="Yakimov M.M."/>
        </authorList>
    </citation>
    <scope>NUCLEOTIDE SEQUENCE [LARGE SCALE GENOMIC DNA]</scope>
    <source>
        <strain evidence="4">AArc-Sl</strain>
    </source>
</reference>
<dbReference type="Pfam" id="PF03853">
    <property type="entry name" value="YjeF_N"/>
    <property type="match status" value="1"/>
</dbReference>
<dbReference type="SUPFAM" id="SSF64153">
    <property type="entry name" value="YjeF N-terminal domain-like"/>
    <property type="match status" value="1"/>
</dbReference>
<dbReference type="KEGG" id="hdf:AArcSl_1944"/>
<dbReference type="PANTHER" id="PTHR13612">
    <property type="entry name" value="ENHANCER OF MRNA-DECAPPING PROTEIN 3"/>
    <property type="match status" value="1"/>
</dbReference>
<evidence type="ECO:0000256" key="1">
    <source>
        <dbReference type="HAMAP-Rule" id="MF_01966"/>
    </source>
</evidence>
<dbReference type="Proteomes" id="UP000263012">
    <property type="component" value="Chromosome"/>
</dbReference>
<sequence length="240" mass="25670">MNQNSFQTRTGRSVSAVTAEEMLAVDRVAVEDVGLALLQMMENAGRALARQVHDIRDEERVVVVAGNGGNGGGGLACARHLANRDVPVQVVLDRVPRELTGAAAHQHRILEAMSVPVIDAADGLSRLDGPHVAVDALIGYGLSGEVRSPASRYVETMNNRFESVVSLDVPSGIDATTGEILGDAVRPDRTVTLALPKTGLASIDGRLLLADIGIPKTVYHRLDIEYANPFGEHDWVELVR</sequence>
<feature type="domain" description="YjeF N-terminal" evidence="2">
    <location>
        <begin position="22"/>
        <end position="220"/>
    </location>
</feature>
<organism evidence="3 4">
    <name type="scientific">Halalkaliarchaeum desulfuricum</name>
    <dbReference type="NCBI Taxonomy" id="2055893"/>
    <lineage>
        <taxon>Archaea</taxon>
        <taxon>Methanobacteriati</taxon>
        <taxon>Methanobacteriota</taxon>
        <taxon>Stenosarchaea group</taxon>
        <taxon>Halobacteria</taxon>
        <taxon>Halobacteriales</taxon>
        <taxon>Haloferacaceae</taxon>
        <taxon>Halalkaliarchaeum</taxon>
    </lineage>
</organism>
<dbReference type="RefSeq" id="WP_119818350.1">
    <property type="nucleotide sequence ID" value="NZ_CP025066.1"/>
</dbReference>
<feature type="binding site" evidence="1">
    <location>
        <position position="70"/>
    </location>
    <ligand>
        <name>K(+)</name>
        <dbReference type="ChEBI" id="CHEBI:29103"/>
    </ligand>
</feature>
<evidence type="ECO:0000313" key="4">
    <source>
        <dbReference type="Proteomes" id="UP000263012"/>
    </source>
</evidence>
<dbReference type="GO" id="GO:0016829">
    <property type="term" value="F:lyase activity"/>
    <property type="evidence" value="ECO:0007669"/>
    <property type="project" value="UniProtKB-KW"/>
</dbReference>
<dbReference type="GeneID" id="37878298"/>
<dbReference type="EC" id="5.1.99.6" evidence="1"/>
<dbReference type="GO" id="GO:0000166">
    <property type="term" value="F:nucleotide binding"/>
    <property type="evidence" value="ECO:0007669"/>
    <property type="project" value="UniProtKB-KW"/>
</dbReference>
<dbReference type="GO" id="GO:0003729">
    <property type="term" value="F:mRNA binding"/>
    <property type="evidence" value="ECO:0007669"/>
    <property type="project" value="TreeGrafter"/>
</dbReference>
<comment type="function">
    <text evidence="1">Catalyzes the epimerization of the S- and R-forms of NAD(P)HX, a damaged form of NAD(P)H that is a result of enzymatic or heat-dependent hydration. This is a prerequisite for the S-specific NAD(P)H-hydrate dehydratase to allow the repair of both epimers of NAD(P)HX.</text>
</comment>
<dbReference type="NCBIfam" id="TIGR00197">
    <property type="entry name" value="yjeF_nterm"/>
    <property type="match status" value="1"/>
</dbReference>
<dbReference type="PANTHER" id="PTHR13612:SF0">
    <property type="entry name" value="ENHANCER OF MRNA-DECAPPING PROTEIN 3"/>
    <property type="match status" value="1"/>
</dbReference>
<comment type="catalytic activity">
    <reaction evidence="1">
        <text>(6R)-NADHX = (6S)-NADHX</text>
        <dbReference type="Rhea" id="RHEA:32215"/>
        <dbReference type="ChEBI" id="CHEBI:64074"/>
        <dbReference type="ChEBI" id="CHEBI:64075"/>
        <dbReference type="EC" id="5.1.99.6"/>
    </reaction>
</comment>
<evidence type="ECO:0000313" key="3">
    <source>
        <dbReference type="EMBL" id="AUX09569.1"/>
    </source>
</evidence>
<dbReference type="GO" id="GO:0033962">
    <property type="term" value="P:P-body assembly"/>
    <property type="evidence" value="ECO:0007669"/>
    <property type="project" value="TreeGrafter"/>
</dbReference>
<dbReference type="GO" id="GO:0052856">
    <property type="term" value="F:NAD(P)HX epimerase activity"/>
    <property type="evidence" value="ECO:0007669"/>
    <property type="project" value="UniProtKB-UniRule"/>
</dbReference>
<protein>
    <recommendedName>
        <fullName evidence="1">NAD(P)H-hydrate epimerase</fullName>
        <ecNumber evidence="1">5.1.99.6</ecNumber>
    </recommendedName>
    <alternativeName>
        <fullName evidence="1">NAD(P)HX epimerase</fullName>
    </alternativeName>
</protein>
<feature type="binding site" evidence="1">
    <location>
        <position position="135"/>
    </location>
    <ligand>
        <name>K(+)</name>
        <dbReference type="ChEBI" id="CHEBI:29103"/>
    </ligand>
</feature>
<name>A0A343TKE7_9EURY</name>
<keyword evidence="1" id="KW-0547">Nucleotide-binding</keyword>
<gene>
    <name evidence="1" type="primary">nnrE</name>
    <name evidence="3" type="ORF">AArcSl_1944</name>
</gene>
<dbReference type="InterPro" id="IPR004443">
    <property type="entry name" value="YjeF_N_dom"/>
</dbReference>
<feature type="binding site" evidence="1">
    <location>
        <position position="168"/>
    </location>
    <ligand>
        <name>(6S)-NADPHX</name>
        <dbReference type="ChEBI" id="CHEBI:64076"/>
    </ligand>
</feature>
<comment type="cofactor">
    <cofactor evidence="1">
        <name>K(+)</name>
        <dbReference type="ChEBI" id="CHEBI:29103"/>
    </cofactor>
    <text evidence="1">Binds 1 potassium ion per subunit.</text>
</comment>
<keyword evidence="3" id="KW-0456">Lyase</keyword>
<keyword evidence="1" id="KW-0520">NAD</keyword>
<proteinExistence type="inferred from homology"/>
<dbReference type="Gene3D" id="3.40.50.10260">
    <property type="entry name" value="YjeF N-terminal domain"/>
    <property type="match status" value="1"/>
</dbReference>
<keyword evidence="1" id="KW-0413">Isomerase</keyword>
<keyword evidence="1" id="KW-0521">NADP</keyword>
<dbReference type="GO" id="GO:0046872">
    <property type="term" value="F:metal ion binding"/>
    <property type="evidence" value="ECO:0007669"/>
    <property type="project" value="UniProtKB-KW"/>
</dbReference>
<dbReference type="HAMAP" id="MF_01966">
    <property type="entry name" value="NADHX_epimerase"/>
    <property type="match status" value="1"/>
</dbReference>
<dbReference type="AlphaFoldDB" id="A0A343TKE7"/>